<dbReference type="InterPro" id="IPR001387">
    <property type="entry name" value="Cro/C1-type_HTH"/>
</dbReference>
<dbReference type="STRING" id="1089455.MOPEL_071_00030"/>
<dbReference type="SUPFAM" id="SSF47413">
    <property type="entry name" value="lambda repressor-like DNA-binding domains"/>
    <property type="match status" value="1"/>
</dbReference>
<dbReference type="Pfam" id="PF07883">
    <property type="entry name" value="Cupin_2"/>
    <property type="match status" value="1"/>
</dbReference>
<evidence type="ECO:0000259" key="2">
    <source>
        <dbReference type="PROSITE" id="PS50943"/>
    </source>
</evidence>
<sequence>MKSLPVQGVREAVQVGARLRSARLERRYTLEQVAQLSGMTKGFLSRVERDITSPSVASLVTLCHVLQIEVGSLFTAPRTTLVRLEDALEVDLGGIGIDERLVTAHDERSVQVLRSVIQPGGHGEDELYSIDCEIEICHVATGRIEIVLNEETHALDAGDTLTFPGREPHTWRNLGDTEAVVLFVLLPGRDSRAAPVD</sequence>
<feature type="domain" description="HTH cro/C1-type" evidence="2">
    <location>
        <begin position="19"/>
        <end position="73"/>
    </location>
</feature>
<evidence type="ECO:0000313" key="3">
    <source>
        <dbReference type="EMBL" id="GAB48289.1"/>
    </source>
</evidence>
<dbReference type="InterPro" id="IPR010982">
    <property type="entry name" value="Lambda_DNA-bd_dom_sf"/>
</dbReference>
<evidence type="ECO:0000313" key="4">
    <source>
        <dbReference type="Proteomes" id="UP000004367"/>
    </source>
</evidence>
<accession>H5URD1</accession>
<name>H5URD1_9MICO</name>
<dbReference type="Gene3D" id="2.60.120.10">
    <property type="entry name" value="Jelly Rolls"/>
    <property type="match status" value="1"/>
</dbReference>
<dbReference type="InterPro" id="IPR014710">
    <property type="entry name" value="RmlC-like_jellyroll"/>
</dbReference>
<dbReference type="GO" id="GO:0005829">
    <property type="term" value="C:cytosol"/>
    <property type="evidence" value="ECO:0007669"/>
    <property type="project" value="TreeGrafter"/>
</dbReference>
<dbReference type="OrthoDB" id="9814751at2"/>
<dbReference type="SUPFAM" id="SSF51182">
    <property type="entry name" value="RmlC-like cupins"/>
    <property type="match status" value="1"/>
</dbReference>
<keyword evidence="1 3" id="KW-0238">DNA-binding</keyword>
<evidence type="ECO:0000256" key="1">
    <source>
        <dbReference type="ARBA" id="ARBA00023125"/>
    </source>
</evidence>
<dbReference type="AlphaFoldDB" id="H5URD1"/>
<dbReference type="PANTHER" id="PTHR46797:SF1">
    <property type="entry name" value="METHYLPHOSPHONATE SYNTHASE"/>
    <property type="match status" value="1"/>
</dbReference>
<dbReference type="InterPro" id="IPR013096">
    <property type="entry name" value="Cupin_2"/>
</dbReference>
<comment type="caution">
    <text evidence="3">The sequence shown here is derived from an EMBL/GenBank/DDBJ whole genome shotgun (WGS) entry which is preliminary data.</text>
</comment>
<dbReference type="CDD" id="cd02209">
    <property type="entry name" value="cupin_XRE_C"/>
    <property type="match status" value="1"/>
</dbReference>
<dbReference type="PANTHER" id="PTHR46797">
    <property type="entry name" value="HTH-TYPE TRANSCRIPTIONAL REGULATOR"/>
    <property type="match status" value="1"/>
</dbReference>
<dbReference type="SMART" id="SM00530">
    <property type="entry name" value="HTH_XRE"/>
    <property type="match status" value="1"/>
</dbReference>
<dbReference type="InterPro" id="IPR050807">
    <property type="entry name" value="TransReg_Diox_bact_type"/>
</dbReference>
<dbReference type="GO" id="GO:0003677">
    <property type="term" value="F:DNA binding"/>
    <property type="evidence" value="ECO:0007669"/>
    <property type="project" value="UniProtKB-KW"/>
</dbReference>
<dbReference type="RefSeq" id="WP_009482187.1">
    <property type="nucleotide sequence ID" value="NZ_BAFE01000051.1"/>
</dbReference>
<dbReference type="InterPro" id="IPR011051">
    <property type="entry name" value="RmlC_Cupin_sf"/>
</dbReference>
<dbReference type="CDD" id="cd00093">
    <property type="entry name" value="HTH_XRE"/>
    <property type="match status" value="1"/>
</dbReference>
<gene>
    <name evidence="3" type="ORF">MOPEL_071_00030</name>
</gene>
<keyword evidence="4" id="KW-1185">Reference proteome</keyword>
<dbReference type="eggNOG" id="COG1396">
    <property type="taxonomic scope" value="Bacteria"/>
</dbReference>
<reference evidence="3 4" key="1">
    <citation type="submission" date="2012-02" db="EMBL/GenBank/DDBJ databases">
        <title>Whole genome shotgun sequence of Mobilicoccus pelagius NBRC 104925.</title>
        <authorList>
            <person name="Yoshida Y."/>
            <person name="Hosoyama A."/>
            <person name="Tsuchikane K."/>
            <person name="Katsumata H."/>
            <person name="Yamazaki S."/>
            <person name="Fujita N."/>
        </authorList>
    </citation>
    <scope>NUCLEOTIDE SEQUENCE [LARGE SCALE GENOMIC DNA]</scope>
    <source>
        <strain evidence="3 4">NBRC 104925</strain>
    </source>
</reference>
<protein>
    <submittedName>
        <fullName evidence="3">Putative Xre family DNA-binding protein</fullName>
    </submittedName>
</protein>
<dbReference type="GO" id="GO:0003700">
    <property type="term" value="F:DNA-binding transcription factor activity"/>
    <property type="evidence" value="ECO:0007669"/>
    <property type="project" value="TreeGrafter"/>
</dbReference>
<dbReference type="PROSITE" id="PS50943">
    <property type="entry name" value="HTH_CROC1"/>
    <property type="match status" value="1"/>
</dbReference>
<dbReference type="Pfam" id="PF01381">
    <property type="entry name" value="HTH_3"/>
    <property type="match status" value="1"/>
</dbReference>
<organism evidence="3 4">
    <name type="scientific">Mobilicoccus pelagius NBRC 104925</name>
    <dbReference type="NCBI Taxonomy" id="1089455"/>
    <lineage>
        <taxon>Bacteria</taxon>
        <taxon>Bacillati</taxon>
        <taxon>Actinomycetota</taxon>
        <taxon>Actinomycetes</taxon>
        <taxon>Micrococcales</taxon>
        <taxon>Dermatophilaceae</taxon>
        <taxon>Mobilicoccus</taxon>
    </lineage>
</organism>
<dbReference type="Gene3D" id="1.10.260.40">
    <property type="entry name" value="lambda repressor-like DNA-binding domains"/>
    <property type="match status" value="1"/>
</dbReference>
<proteinExistence type="predicted"/>
<dbReference type="EMBL" id="BAFE01000051">
    <property type="protein sequence ID" value="GAB48289.1"/>
    <property type="molecule type" value="Genomic_DNA"/>
</dbReference>
<dbReference type="Proteomes" id="UP000004367">
    <property type="component" value="Unassembled WGS sequence"/>
</dbReference>